<feature type="transmembrane region" description="Helical" evidence="1">
    <location>
        <begin position="7"/>
        <end position="25"/>
    </location>
</feature>
<organism evidence="2 3">
    <name type="scientific">Desulfonatronospira thiodismutans ASO3-1</name>
    <dbReference type="NCBI Taxonomy" id="555779"/>
    <lineage>
        <taxon>Bacteria</taxon>
        <taxon>Pseudomonadati</taxon>
        <taxon>Thermodesulfobacteriota</taxon>
        <taxon>Desulfovibrionia</taxon>
        <taxon>Desulfovibrionales</taxon>
        <taxon>Desulfonatronovibrionaceae</taxon>
        <taxon>Desulfonatronospira</taxon>
    </lineage>
</organism>
<dbReference type="OrthoDB" id="1525247at2"/>
<dbReference type="RefSeq" id="WP_008870329.1">
    <property type="nucleotide sequence ID" value="NZ_ACJN02000002.1"/>
</dbReference>
<keyword evidence="1" id="KW-0472">Membrane</keyword>
<reference evidence="2" key="1">
    <citation type="submission" date="2010-05" db="EMBL/GenBank/DDBJ databases">
        <title>The draft genome of Desulfonatronospira thiodismutans ASO3-1.</title>
        <authorList>
            <consortium name="US DOE Joint Genome Institute (JGI-PGF)"/>
            <person name="Lucas S."/>
            <person name="Copeland A."/>
            <person name="Lapidus A."/>
            <person name="Cheng J.-F."/>
            <person name="Bruce D."/>
            <person name="Goodwin L."/>
            <person name="Pitluck S."/>
            <person name="Chertkov O."/>
            <person name="Brettin T."/>
            <person name="Detter J.C."/>
            <person name="Han C."/>
            <person name="Land M.L."/>
            <person name="Hauser L."/>
            <person name="Kyrpides N."/>
            <person name="Mikhailova N."/>
            <person name="Muyzer G."/>
            <person name="Woyke T."/>
        </authorList>
    </citation>
    <scope>NUCLEOTIDE SEQUENCE [LARGE SCALE GENOMIC DNA]</scope>
    <source>
        <strain evidence="2">ASO3-1</strain>
    </source>
</reference>
<keyword evidence="1" id="KW-1133">Transmembrane helix</keyword>
<dbReference type="eggNOG" id="ENOG5030SM5">
    <property type="taxonomic scope" value="Bacteria"/>
</dbReference>
<evidence type="ECO:0000313" key="2">
    <source>
        <dbReference type="EMBL" id="EFI35015.1"/>
    </source>
</evidence>
<evidence type="ECO:0000256" key="1">
    <source>
        <dbReference type="SAM" id="Phobius"/>
    </source>
</evidence>
<proteinExistence type="predicted"/>
<dbReference type="EMBL" id="ACJN02000002">
    <property type="protein sequence ID" value="EFI35015.1"/>
    <property type="molecule type" value="Genomic_DNA"/>
</dbReference>
<keyword evidence="1" id="KW-0812">Transmembrane</keyword>
<dbReference type="AlphaFoldDB" id="D6SQI9"/>
<protein>
    <submittedName>
        <fullName evidence="2">Uncharacterized protein</fullName>
    </submittedName>
</protein>
<dbReference type="Proteomes" id="UP000005496">
    <property type="component" value="Unassembled WGS sequence"/>
</dbReference>
<feature type="transmembrane region" description="Helical" evidence="1">
    <location>
        <begin position="37"/>
        <end position="57"/>
    </location>
</feature>
<keyword evidence="3" id="KW-1185">Reference proteome</keyword>
<comment type="caution">
    <text evidence="2">The sequence shown here is derived from an EMBL/GenBank/DDBJ whole genome shotgun (WGS) entry which is preliminary data.</text>
</comment>
<gene>
    <name evidence="2" type="ORF">Dthio_PD2408</name>
</gene>
<name>D6SQI9_9BACT</name>
<evidence type="ECO:0000313" key="3">
    <source>
        <dbReference type="Proteomes" id="UP000005496"/>
    </source>
</evidence>
<accession>D6SQI9</accession>
<sequence length="71" mass="8639">MKTWHWATLIILTLISVIIQLFVPYDQPSWWDRIPVFYVIYGFVGCTLIIFFSKWLGKLMIQKDEKFYDDF</sequence>